<evidence type="ECO:0000313" key="3">
    <source>
        <dbReference type="Proteomes" id="UP000838686"/>
    </source>
</evidence>
<dbReference type="PANTHER" id="PTHR37305">
    <property type="entry name" value="INTEGRAL MEMBRANE PROTEIN-RELATED"/>
    <property type="match status" value="1"/>
</dbReference>
<feature type="transmembrane region" description="Helical" evidence="1">
    <location>
        <begin position="149"/>
        <end position="169"/>
    </location>
</feature>
<keyword evidence="1" id="KW-1133">Transmembrane helix</keyword>
<organism evidence="2 3">
    <name type="scientific">Paenibacillus plantiphilus</name>
    <dbReference type="NCBI Taxonomy" id="2905650"/>
    <lineage>
        <taxon>Bacteria</taxon>
        <taxon>Bacillati</taxon>
        <taxon>Bacillota</taxon>
        <taxon>Bacilli</taxon>
        <taxon>Bacillales</taxon>
        <taxon>Paenibacillaceae</taxon>
        <taxon>Paenibacillus</taxon>
    </lineage>
</organism>
<evidence type="ECO:0000313" key="2">
    <source>
        <dbReference type="EMBL" id="CAH1209150.1"/>
    </source>
</evidence>
<dbReference type="Pfam" id="PF12730">
    <property type="entry name" value="ABC2_membrane_4"/>
    <property type="match status" value="1"/>
</dbReference>
<dbReference type="Proteomes" id="UP000838686">
    <property type="component" value="Unassembled WGS sequence"/>
</dbReference>
<keyword evidence="1" id="KW-0472">Membrane</keyword>
<dbReference type="EMBL" id="CAKMMF010000015">
    <property type="protein sequence ID" value="CAH1209150.1"/>
    <property type="molecule type" value="Genomic_DNA"/>
</dbReference>
<keyword evidence="1" id="KW-0812">Transmembrane</keyword>
<dbReference type="PANTHER" id="PTHR37305:SF1">
    <property type="entry name" value="MEMBRANE PROTEIN"/>
    <property type="match status" value="1"/>
</dbReference>
<feature type="transmembrane region" description="Helical" evidence="1">
    <location>
        <begin position="176"/>
        <end position="199"/>
    </location>
</feature>
<accession>A0ABN8GH57</accession>
<name>A0ABN8GH57_9BACL</name>
<feature type="transmembrane region" description="Helical" evidence="1">
    <location>
        <begin position="63"/>
        <end position="83"/>
    </location>
</feature>
<proteinExistence type="predicted"/>
<reference evidence="2" key="1">
    <citation type="submission" date="2022-01" db="EMBL/GenBank/DDBJ databases">
        <authorList>
            <person name="Criscuolo A."/>
        </authorList>
    </citation>
    <scope>NUCLEOTIDE SEQUENCE</scope>
    <source>
        <strain evidence="2">CIP111893</strain>
    </source>
</reference>
<sequence length="253" mass="28078">MDNLLKSELFKLRKNRTFWTLIIIILSLAASFVVLTYIDIRMNGEQQVTGLDYLTETFSGNNYMIKLALSILAGLFMASEYMNGVMKTIASSGNSRVRIYSAKLLVISFAAIVISLVFPATMLTLGTLLSGFGELPGISSVEYLLRSAGLTFLYAMAFASIVAFFSTVFSDSGQTIGVSLIFFLFIDTVLYTLGSYFPIIETLDNYFVFKLSMEIGELNIANDVLFKLAAVPIITYMLFGLLGAWIFSRKEIK</sequence>
<evidence type="ECO:0000256" key="1">
    <source>
        <dbReference type="SAM" id="Phobius"/>
    </source>
</evidence>
<keyword evidence="3" id="KW-1185">Reference proteome</keyword>
<protein>
    <recommendedName>
        <fullName evidence="4">ABC-2 type transport system permease protein</fullName>
    </recommendedName>
</protein>
<feature type="transmembrane region" description="Helical" evidence="1">
    <location>
        <begin position="18"/>
        <end position="38"/>
    </location>
</feature>
<comment type="caution">
    <text evidence="2">The sequence shown here is derived from an EMBL/GenBank/DDBJ whole genome shotgun (WGS) entry which is preliminary data.</text>
</comment>
<gene>
    <name evidence="2" type="ORF">PAECIP111893_02993</name>
</gene>
<feature type="transmembrane region" description="Helical" evidence="1">
    <location>
        <begin position="104"/>
        <end position="129"/>
    </location>
</feature>
<dbReference type="RefSeq" id="WP_236343354.1">
    <property type="nucleotide sequence ID" value="NZ_CAKMMF010000015.1"/>
</dbReference>
<feature type="transmembrane region" description="Helical" evidence="1">
    <location>
        <begin position="224"/>
        <end position="247"/>
    </location>
</feature>
<evidence type="ECO:0008006" key="4">
    <source>
        <dbReference type="Google" id="ProtNLM"/>
    </source>
</evidence>